<protein>
    <submittedName>
        <fullName evidence="2">Phosphoribosyltransferase</fullName>
    </submittedName>
</protein>
<keyword evidence="2" id="KW-0328">Glycosyltransferase</keyword>
<evidence type="ECO:0000313" key="2">
    <source>
        <dbReference type="EMBL" id="ADR35550.1"/>
    </source>
</evidence>
<accession>E4U6D0</accession>
<name>E4U6D0_OCEP5</name>
<gene>
    <name evidence="2" type="ordered locus">Ocepr_0086</name>
</gene>
<dbReference type="KEGG" id="opr:Ocepr_0086"/>
<reference evidence="3" key="1">
    <citation type="submission" date="2010-11" db="EMBL/GenBank/DDBJ databases">
        <title>The complete sequence of chromosome of Oceanithermus profundus DSM 14977.</title>
        <authorList>
            <consortium name="US DOE Joint Genome Institute (JGI-PGF)"/>
            <person name="Lucas S."/>
            <person name="Copeland A."/>
            <person name="Lapidus A."/>
            <person name="Bruce D."/>
            <person name="Goodwin L."/>
            <person name="Pitluck S."/>
            <person name="Kyrpides N."/>
            <person name="Mavromatis K."/>
            <person name="Pagani I."/>
            <person name="Ivanova N."/>
            <person name="Zhang X."/>
            <person name="Brettin T."/>
            <person name="Detter J.C."/>
            <person name="Tapia R."/>
            <person name="Han C."/>
            <person name="Land M."/>
            <person name="Hauser L."/>
            <person name="Markowitz V."/>
            <person name="Cheng J.-F."/>
            <person name="Hugenholtz P."/>
            <person name="Woyke T."/>
            <person name="Wu D."/>
            <person name="Tindall B."/>
            <person name="Faehnrich R."/>
            <person name="Brambilla E."/>
            <person name="Klenk H.-P."/>
            <person name="Eisen J.A."/>
        </authorList>
    </citation>
    <scope>NUCLEOTIDE SEQUENCE [LARGE SCALE GENOMIC DNA]</scope>
    <source>
        <strain evidence="3">DSM 14977 / NBRC 100410 / VKM B-2274 / 506</strain>
    </source>
</reference>
<proteinExistence type="predicted"/>
<dbReference type="CDD" id="cd06223">
    <property type="entry name" value="PRTases_typeI"/>
    <property type="match status" value="1"/>
</dbReference>
<feature type="domain" description="Phosphoribosyltransferase" evidence="1">
    <location>
        <begin position="23"/>
        <end position="187"/>
    </location>
</feature>
<dbReference type="InterPro" id="IPR000836">
    <property type="entry name" value="PRTase_dom"/>
</dbReference>
<dbReference type="STRING" id="670487.Ocepr_0086"/>
<evidence type="ECO:0000313" key="3">
    <source>
        <dbReference type="Proteomes" id="UP000008722"/>
    </source>
</evidence>
<dbReference type="eggNOG" id="COG1926">
    <property type="taxonomic scope" value="Bacteria"/>
</dbReference>
<dbReference type="InterPro" id="IPR029057">
    <property type="entry name" value="PRTase-like"/>
</dbReference>
<dbReference type="Pfam" id="PF00156">
    <property type="entry name" value="Pribosyltran"/>
    <property type="match status" value="1"/>
</dbReference>
<dbReference type="Proteomes" id="UP000008722">
    <property type="component" value="Chromosome"/>
</dbReference>
<dbReference type="HOGENOM" id="CLU_083583_0_0_0"/>
<dbReference type="Gene3D" id="3.40.50.2020">
    <property type="match status" value="1"/>
</dbReference>
<organism evidence="2 3">
    <name type="scientific">Oceanithermus profundus (strain DSM 14977 / NBRC 100410 / VKM B-2274 / 506)</name>
    <dbReference type="NCBI Taxonomy" id="670487"/>
    <lineage>
        <taxon>Bacteria</taxon>
        <taxon>Thermotogati</taxon>
        <taxon>Deinococcota</taxon>
        <taxon>Deinococci</taxon>
        <taxon>Thermales</taxon>
        <taxon>Thermaceae</taxon>
        <taxon>Oceanithermus</taxon>
    </lineage>
</organism>
<dbReference type="SUPFAM" id="SSF53271">
    <property type="entry name" value="PRTase-like"/>
    <property type="match status" value="1"/>
</dbReference>
<reference evidence="2 3" key="2">
    <citation type="journal article" date="2011" name="Stand. Genomic Sci.">
        <title>Complete genome sequence of Oceanithermus profundus type strain (506).</title>
        <authorList>
            <person name="Pati A."/>
            <person name="Zhang X."/>
            <person name="Lapidus A."/>
            <person name="Nolan M."/>
            <person name="Lucas S."/>
            <person name="Del Rio T.G."/>
            <person name="Tice H."/>
            <person name="Cheng J.F."/>
            <person name="Tapia R."/>
            <person name="Han C."/>
            <person name="Goodwin L."/>
            <person name="Pitluck S."/>
            <person name="Liolios K."/>
            <person name="Pagani I."/>
            <person name="Ivanova N."/>
            <person name="Mavromatis K."/>
            <person name="Chen A."/>
            <person name="Palaniappan K."/>
            <person name="Hauser L."/>
            <person name="Jeffries C.D."/>
            <person name="Brambilla E.M."/>
            <person name="Rohl A."/>
            <person name="Mwirichia R."/>
            <person name="Rohde M."/>
            <person name="Tindall B.J."/>
            <person name="Sikorski J."/>
            <person name="Wirth R."/>
            <person name="Goker M."/>
            <person name="Woyke T."/>
            <person name="Detter J.C."/>
            <person name="Bristow J."/>
            <person name="Eisen J.A."/>
            <person name="Markowitz V."/>
            <person name="Hugenholtz P."/>
            <person name="Kyrpides N.C."/>
            <person name="Klenk H.P."/>
            <person name="Land M."/>
        </authorList>
    </citation>
    <scope>NUCLEOTIDE SEQUENCE [LARGE SCALE GENOMIC DNA]</scope>
    <source>
        <strain evidence="3">DSM 14977 / NBRC 100410 / VKM B-2274 / 506</strain>
    </source>
</reference>
<dbReference type="Gene3D" id="3.30.1310.20">
    <property type="entry name" value="PRTase-like"/>
    <property type="match status" value="1"/>
</dbReference>
<dbReference type="RefSeq" id="WP_013456720.1">
    <property type="nucleotide sequence ID" value="NC_014761.1"/>
</dbReference>
<sequence length="223" mass="24113">MGEVRTLPELQGRTRVFEDRADAGRVLARWLEPEWKGAERGIVLAVPAGGVPVGLELARGLELPLDLIFVRKLHFPDNPEAGFGAVGEGGALLVDPEAARFLGEDVVRAVVLRERRALAERVRRLRGDRPPPRLAGRPVLLTDDGLASGASMLVAVREARARGAERVEVAVPTASGEAARRVAAEADRVWVANLRSGPPFAVADAYRNWRDLSTEEVAALLRS</sequence>
<dbReference type="AlphaFoldDB" id="E4U6D0"/>
<keyword evidence="2" id="KW-0808">Transferase</keyword>
<evidence type="ECO:0000259" key="1">
    <source>
        <dbReference type="Pfam" id="PF00156"/>
    </source>
</evidence>
<dbReference type="GO" id="GO:0016757">
    <property type="term" value="F:glycosyltransferase activity"/>
    <property type="evidence" value="ECO:0007669"/>
    <property type="project" value="UniProtKB-KW"/>
</dbReference>
<dbReference type="OrthoDB" id="9810066at2"/>
<dbReference type="EMBL" id="CP002361">
    <property type="protein sequence ID" value="ADR35550.1"/>
    <property type="molecule type" value="Genomic_DNA"/>
</dbReference>
<keyword evidence="3" id="KW-1185">Reference proteome</keyword>